<name>A0A828Z6G7_9LEPT</name>
<proteinExistence type="predicted"/>
<feature type="domain" description="Glycosyl transferase family 1" evidence="2">
    <location>
        <begin position="162"/>
        <end position="331"/>
    </location>
</feature>
<sequence length="353" mass="40588">MKVYQHVTEFRDGDGIGNDIKGIRNVLESLSVSNSVICIKNFSKESFPIETHSSIISRFSRNDIHILNYGGCGYPLNWFRNLPGKKIVRYQSFTPAIYFKNFVSPEIYNTLQLDEKRSLLELYSLKNETDLFLPSSEFNANFLRFLGATNILVLPIVKKYSIREIVIKDKREYTIGFIGRVSPNKKIEDLLELLESILKFRQNVQLLICGNVPQIFEEYYNFLKKLILRKRLTGNVQIRLNANDSEMISFLNSMDLYVCMSQHEGFNIPILDAFGAGIPVISYYAGATPETMKTGGILFKDRSSLSMSLLTGLIDNILEKNSLRGQISKKEQEIAKEYNSFPFEIFFRDKILK</sequence>
<evidence type="ECO:0000259" key="2">
    <source>
        <dbReference type="Pfam" id="PF00534"/>
    </source>
</evidence>
<dbReference type="GO" id="GO:0016757">
    <property type="term" value="F:glycosyltransferase activity"/>
    <property type="evidence" value="ECO:0007669"/>
    <property type="project" value="UniProtKB-KW"/>
</dbReference>
<dbReference type="PANTHER" id="PTHR46401">
    <property type="entry name" value="GLYCOSYLTRANSFERASE WBBK-RELATED"/>
    <property type="match status" value="1"/>
</dbReference>
<dbReference type="Pfam" id="PF00534">
    <property type="entry name" value="Glycos_transf_1"/>
    <property type="match status" value="1"/>
</dbReference>
<dbReference type="AlphaFoldDB" id="A0A828Z6G7"/>
<gene>
    <name evidence="3" type="ORF">LEP1GSC036_1457</name>
</gene>
<organism evidence="3 4">
    <name type="scientific">Leptospira weilii str. 2006001853</name>
    <dbReference type="NCBI Taxonomy" id="1001589"/>
    <lineage>
        <taxon>Bacteria</taxon>
        <taxon>Pseudomonadati</taxon>
        <taxon>Spirochaetota</taxon>
        <taxon>Spirochaetia</taxon>
        <taxon>Leptospirales</taxon>
        <taxon>Leptospiraceae</taxon>
        <taxon>Leptospira</taxon>
    </lineage>
</organism>
<dbReference type="EMBL" id="AFLV02000001">
    <property type="protein sequence ID" value="EKR66648.1"/>
    <property type="molecule type" value="Genomic_DNA"/>
</dbReference>
<dbReference type="GO" id="GO:0009103">
    <property type="term" value="P:lipopolysaccharide biosynthetic process"/>
    <property type="evidence" value="ECO:0007669"/>
    <property type="project" value="TreeGrafter"/>
</dbReference>
<dbReference type="EC" id="2.4.-.-" evidence="3"/>
<dbReference type="CDD" id="cd03801">
    <property type="entry name" value="GT4_PimA-like"/>
    <property type="match status" value="1"/>
</dbReference>
<evidence type="ECO:0000313" key="4">
    <source>
        <dbReference type="Proteomes" id="UP000001338"/>
    </source>
</evidence>
<keyword evidence="1 3" id="KW-0808">Transferase</keyword>
<dbReference type="GeneID" id="61110890"/>
<dbReference type="Gene3D" id="3.40.50.2000">
    <property type="entry name" value="Glycogen Phosphorylase B"/>
    <property type="match status" value="1"/>
</dbReference>
<reference evidence="3 4" key="1">
    <citation type="submission" date="2012-10" db="EMBL/GenBank/DDBJ databases">
        <authorList>
            <person name="Harkins D.M."/>
            <person name="Durkin A.S."/>
            <person name="Brinkac L.M."/>
            <person name="Haft D.H."/>
            <person name="Selengut J.D."/>
            <person name="Sanka R."/>
            <person name="DePew J."/>
            <person name="Purushe J."/>
            <person name="Whelen A.C."/>
            <person name="Vinetz J.M."/>
            <person name="Sutton G.G."/>
            <person name="Nierman W.C."/>
            <person name="Fouts D.E."/>
        </authorList>
    </citation>
    <scope>NUCLEOTIDE SEQUENCE [LARGE SCALE GENOMIC DNA]</scope>
    <source>
        <strain evidence="3 4">2006001853</strain>
    </source>
</reference>
<keyword evidence="3" id="KW-0328">Glycosyltransferase</keyword>
<accession>A0A828Z6G7</accession>
<protein>
    <submittedName>
        <fullName evidence="3">Glycosyltransferase, group 1 family protein</fullName>
        <ecNumber evidence="3">2.4.-.-</ecNumber>
    </submittedName>
</protein>
<evidence type="ECO:0000313" key="3">
    <source>
        <dbReference type="EMBL" id="EKR66648.1"/>
    </source>
</evidence>
<dbReference type="PANTHER" id="PTHR46401:SF2">
    <property type="entry name" value="GLYCOSYLTRANSFERASE WBBK-RELATED"/>
    <property type="match status" value="1"/>
</dbReference>
<dbReference type="InterPro" id="IPR001296">
    <property type="entry name" value="Glyco_trans_1"/>
</dbReference>
<dbReference type="Proteomes" id="UP000001338">
    <property type="component" value="Unassembled WGS sequence"/>
</dbReference>
<dbReference type="RefSeq" id="WP_004498382.1">
    <property type="nucleotide sequence ID" value="NZ_AFLV02000001.1"/>
</dbReference>
<evidence type="ECO:0000256" key="1">
    <source>
        <dbReference type="ARBA" id="ARBA00022679"/>
    </source>
</evidence>
<comment type="caution">
    <text evidence="3">The sequence shown here is derived from an EMBL/GenBank/DDBJ whole genome shotgun (WGS) entry which is preliminary data.</text>
</comment>
<dbReference type="SUPFAM" id="SSF53756">
    <property type="entry name" value="UDP-Glycosyltransferase/glycogen phosphorylase"/>
    <property type="match status" value="1"/>
</dbReference>